<dbReference type="PIRSF" id="PIRSF037010">
    <property type="entry name" value="Splicing_factor_3B_subunit_5"/>
    <property type="match status" value="1"/>
</dbReference>
<dbReference type="EMBL" id="CP001324">
    <property type="protein sequence ID" value="ACO62271.1"/>
    <property type="molecule type" value="Genomic_DNA"/>
</dbReference>
<evidence type="ECO:0000256" key="1">
    <source>
        <dbReference type="ARBA" id="ARBA00009568"/>
    </source>
</evidence>
<dbReference type="GO" id="GO:0000398">
    <property type="term" value="P:mRNA splicing, via spliceosome"/>
    <property type="evidence" value="ECO:0007669"/>
    <property type="project" value="UniProtKB-UniRule"/>
</dbReference>
<dbReference type="OMA" id="YDRFNIH"/>
<dbReference type="OrthoDB" id="274726at2759"/>
<evidence type="ECO:0000313" key="4">
    <source>
        <dbReference type="Proteomes" id="UP000002009"/>
    </source>
</evidence>
<dbReference type="RefSeq" id="XP_002501013.1">
    <property type="nucleotide sequence ID" value="XM_002500967.1"/>
</dbReference>
<name>C1E238_MICCC</name>
<dbReference type="Proteomes" id="UP000002009">
    <property type="component" value="Chromosome 3"/>
</dbReference>
<dbReference type="AlphaFoldDB" id="C1E238"/>
<dbReference type="InParanoid" id="C1E238"/>
<dbReference type="FunCoup" id="C1E238">
    <property type="interactions" value="1543"/>
</dbReference>
<dbReference type="PANTHER" id="PTHR20978:SF0">
    <property type="entry name" value="SPLICING FACTOR 3B SUBUNIT 5"/>
    <property type="match status" value="1"/>
</dbReference>
<dbReference type="KEGG" id="mis:MICPUN_79721"/>
<dbReference type="GO" id="GO:0005686">
    <property type="term" value="C:U2 snRNP"/>
    <property type="evidence" value="ECO:0007669"/>
    <property type="project" value="TreeGrafter"/>
</dbReference>
<organism evidence="3 4">
    <name type="scientific">Micromonas commoda (strain RCC299 / NOUM17 / CCMP2709)</name>
    <name type="common">Picoplanktonic green alga</name>
    <dbReference type="NCBI Taxonomy" id="296587"/>
    <lineage>
        <taxon>Eukaryota</taxon>
        <taxon>Viridiplantae</taxon>
        <taxon>Chlorophyta</taxon>
        <taxon>Mamiellophyceae</taxon>
        <taxon>Mamiellales</taxon>
        <taxon>Mamiellaceae</taxon>
        <taxon>Micromonas</taxon>
    </lineage>
</organism>
<evidence type="ECO:0000256" key="2">
    <source>
        <dbReference type="PIRNR" id="PIRNR037010"/>
    </source>
</evidence>
<dbReference type="PANTHER" id="PTHR20978">
    <property type="entry name" value="SPLICING FACTOR 3B SUBUNIT 5"/>
    <property type="match status" value="1"/>
</dbReference>
<reference evidence="3 4" key="1">
    <citation type="journal article" date="2009" name="Science">
        <title>Green evolution and dynamic adaptations revealed by genomes of the marine picoeukaryotes Micromonas.</title>
        <authorList>
            <person name="Worden A.Z."/>
            <person name="Lee J.H."/>
            <person name="Mock T."/>
            <person name="Rouze P."/>
            <person name="Simmons M.P."/>
            <person name="Aerts A.L."/>
            <person name="Allen A.E."/>
            <person name="Cuvelier M.L."/>
            <person name="Derelle E."/>
            <person name="Everett M.V."/>
            <person name="Foulon E."/>
            <person name="Grimwood J."/>
            <person name="Gundlach H."/>
            <person name="Henrissat B."/>
            <person name="Napoli C."/>
            <person name="McDonald S.M."/>
            <person name="Parker M.S."/>
            <person name="Rombauts S."/>
            <person name="Salamov A."/>
            <person name="Von Dassow P."/>
            <person name="Badger J.H."/>
            <person name="Coutinho P.M."/>
            <person name="Demir E."/>
            <person name="Dubchak I."/>
            <person name="Gentemann C."/>
            <person name="Eikrem W."/>
            <person name="Gready J.E."/>
            <person name="John U."/>
            <person name="Lanier W."/>
            <person name="Lindquist E.A."/>
            <person name="Lucas S."/>
            <person name="Mayer K.F."/>
            <person name="Moreau H."/>
            <person name="Not F."/>
            <person name="Otillar R."/>
            <person name="Panaud O."/>
            <person name="Pangilinan J."/>
            <person name="Paulsen I."/>
            <person name="Piegu B."/>
            <person name="Poliakov A."/>
            <person name="Robbens S."/>
            <person name="Schmutz J."/>
            <person name="Toulza E."/>
            <person name="Wyss T."/>
            <person name="Zelensky A."/>
            <person name="Zhou K."/>
            <person name="Armbrust E.V."/>
            <person name="Bhattacharya D."/>
            <person name="Goodenough U.W."/>
            <person name="Van de Peer Y."/>
            <person name="Grigoriev I.V."/>
        </authorList>
    </citation>
    <scope>NUCLEOTIDE SEQUENCE [LARGE SCALE GENOMIC DNA]</scope>
    <source>
        <strain evidence="4">RCC299 / NOUM17</strain>
    </source>
</reference>
<keyword evidence="4" id="KW-1185">Reference proteome</keyword>
<sequence>MATAADRFNINSQLEHLQSRYVGTGHADTNRFEWAVNIHRDSYASYYGHHTMLQYFAIAENESIGRVKYNMMQKMLLPCGLPPEREEE</sequence>
<proteinExistence type="inferred from homology"/>
<evidence type="ECO:0000313" key="3">
    <source>
        <dbReference type="EMBL" id="ACO62271.1"/>
    </source>
</evidence>
<dbReference type="InterPro" id="IPR017089">
    <property type="entry name" value="Splicing_factor_3B_subunit_5"/>
</dbReference>
<dbReference type="InterPro" id="IPR009846">
    <property type="entry name" value="SF3b5/RDS3-10"/>
</dbReference>
<accession>C1E238</accession>
<comment type="similarity">
    <text evidence="1 2">Belongs to the SF3B5 family.</text>
</comment>
<protein>
    <recommendedName>
        <fullName evidence="2">Splicing factor subunit</fullName>
    </recommendedName>
</protein>
<dbReference type="eggNOG" id="KOG3485">
    <property type="taxonomic scope" value="Eukaryota"/>
</dbReference>
<dbReference type="GO" id="GO:0071011">
    <property type="term" value="C:precatalytic spliceosome"/>
    <property type="evidence" value="ECO:0007669"/>
    <property type="project" value="TreeGrafter"/>
</dbReference>
<dbReference type="Pfam" id="PF07189">
    <property type="entry name" value="SF3b10"/>
    <property type="match status" value="1"/>
</dbReference>
<dbReference type="GeneID" id="8242202"/>
<gene>
    <name evidence="3" type="ORF">MICPUN_79721</name>
</gene>
<dbReference type="STRING" id="296587.C1E238"/>